<dbReference type="GO" id="GO:0000978">
    <property type="term" value="F:RNA polymerase II cis-regulatory region sequence-specific DNA binding"/>
    <property type="evidence" value="ECO:0007669"/>
    <property type="project" value="TreeGrafter"/>
</dbReference>
<dbReference type="PROSITE" id="PS50157">
    <property type="entry name" value="ZINC_FINGER_C2H2_2"/>
    <property type="match status" value="3"/>
</dbReference>
<evidence type="ECO:0000256" key="1">
    <source>
        <dbReference type="ARBA" id="ARBA00022723"/>
    </source>
</evidence>
<proteinExistence type="predicted"/>
<dbReference type="PROSITE" id="PS00028">
    <property type="entry name" value="ZINC_FINGER_C2H2_1"/>
    <property type="match status" value="1"/>
</dbReference>
<feature type="domain" description="C2H2-type" evidence="6">
    <location>
        <begin position="32"/>
        <end position="57"/>
    </location>
</feature>
<evidence type="ECO:0000256" key="3">
    <source>
        <dbReference type="ARBA" id="ARBA00022771"/>
    </source>
</evidence>
<reference evidence="7 8" key="1">
    <citation type="journal article" date="2015" name="Genome Biol. Evol.">
        <title>Phylogenomic analyses indicate that early fungi evolved digesting cell walls of algal ancestors of land plants.</title>
        <authorList>
            <person name="Chang Y."/>
            <person name="Wang S."/>
            <person name="Sekimoto S."/>
            <person name="Aerts A.L."/>
            <person name="Choi C."/>
            <person name="Clum A."/>
            <person name="LaButti K.M."/>
            <person name="Lindquist E.A."/>
            <person name="Yee Ngan C."/>
            <person name="Ohm R.A."/>
            <person name="Salamov A.A."/>
            <person name="Grigoriev I.V."/>
            <person name="Spatafora J.W."/>
            <person name="Berbee M.L."/>
        </authorList>
    </citation>
    <scope>NUCLEOTIDE SEQUENCE [LARGE SCALE GENOMIC DNA]</scope>
    <source>
        <strain evidence="7 8">NRRL 28638</strain>
    </source>
</reference>
<organism evidence="7 8">
    <name type="scientific">Conidiobolus coronatus (strain ATCC 28846 / CBS 209.66 / NRRL 28638)</name>
    <name type="common">Delacroixia coronata</name>
    <dbReference type="NCBI Taxonomy" id="796925"/>
    <lineage>
        <taxon>Eukaryota</taxon>
        <taxon>Fungi</taxon>
        <taxon>Fungi incertae sedis</taxon>
        <taxon>Zoopagomycota</taxon>
        <taxon>Entomophthoromycotina</taxon>
        <taxon>Entomophthoromycetes</taxon>
        <taxon>Entomophthorales</taxon>
        <taxon>Ancylistaceae</taxon>
        <taxon>Conidiobolus</taxon>
    </lineage>
</organism>
<keyword evidence="3 5" id="KW-0863">Zinc-finger</keyword>
<dbReference type="OrthoDB" id="8922241at2759"/>
<evidence type="ECO:0000313" key="8">
    <source>
        <dbReference type="Proteomes" id="UP000070444"/>
    </source>
</evidence>
<dbReference type="Pfam" id="PF13912">
    <property type="entry name" value="zf-C2H2_6"/>
    <property type="match status" value="1"/>
</dbReference>
<dbReference type="PANTHER" id="PTHR23235">
    <property type="entry name" value="KRUEPPEL-LIKE TRANSCRIPTION FACTOR"/>
    <property type="match status" value="1"/>
</dbReference>
<dbReference type="AlphaFoldDB" id="A0A137NSD6"/>
<dbReference type="GO" id="GO:0000981">
    <property type="term" value="F:DNA-binding transcription factor activity, RNA polymerase II-specific"/>
    <property type="evidence" value="ECO:0007669"/>
    <property type="project" value="TreeGrafter"/>
</dbReference>
<gene>
    <name evidence="7" type="ORF">CONCODRAFT_31098</name>
</gene>
<sequence>KKAYHCKYCSKSYKLKNNLARHMKNHIGIKPYKCETCNKSFIRKDVLHMRNHTGYKPYVCKACNKSFVRKDILAGH</sequence>
<accession>A0A137NSD6</accession>
<keyword evidence="2" id="KW-0677">Repeat</keyword>
<dbReference type="Proteomes" id="UP000070444">
    <property type="component" value="Unassembled WGS sequence"/>
</dbReference>
<dbReference type="FunFam" id="3.30.160.60:FF:000100">
    <property type="entry name" value="Zinc finger 45-like"/>
    <property type="match status" value="1"/>
</dbReference>
<dbReference type="GO" id="GO:0008270">
    <property type="term" value="F:zinc ion binding"/>
    <property type="evidence" value="ECO:0007669"/>
    <property type="project" value="UniProtKB-KW"/>
</dbReference>
<dbReference type="FunFam" id="3.30.160.60:FF:000065">
    <property type="entry name" value="B-cell CLL/lymphoma 6, member B"/>
    <property type="match status" value="2"/>
</dbReference>
<evidence type="ECO:0000313" key="7">
    <source>
        <dbReference type="EMBL" id="KXN65602.1"/>
    </source>
</evidence>
<dbReference type="InterPro" id="IPR036236">
    <property type="entry name" value="Znf_C2H2_sf"/>
</dbReference>
<feature type="non-terminal residue" evidence="7">
    <location>
        <position position="76"/>
    </location>
</feature>
<keyword evidence="1" id="KW-0479">Metal-binding</keyword>
<protein>
    <recommendedName>
        <fullName evidence="6">C2H2-type domain-containing protein</fullName>
    </recommendedName>
</protein>
<evidence type="ECO:0000259" key="6">
    <source>
        <dbReference type="PROSITE" id="PS50157"/>
    </source>
</evidence>
<dbReference type="Pfam" id="PF00096">
    <property type="entry name" value="zf-C2H2"/>
    <property type="match status" value="1"/>
</dbReference>
<evidence type="ECO:0000256" key="5">
    <source>
        <dbReference type="PROSITE-ProRule" id="PRU00042"/>
    </source>
</evidence>
<name>A0A137NSD6_CONC2</name>
<dbReference type="InterPro" id="IPR013087">
    <property type="entry name" value="Znf_C2H2_type"/>
</dbReference>
<feature type="non-terminal residue" evidence="7">
    <location>
        <position position="1"/>
    </location>
</feature>
<dbReference type="SUPFAM" id="SSF57667">
    <property type="entry name" value="beta-beta-alpha zinc fingers"/>
    <property type="match status" value="2"/>
</dbReference>
<evidence type="ECO:0000256" key="4">
    <source>
        <dbReference type="ARBA" id="ARBA00022833"/>
    </source>
</evidence>
<dbReference type="STRING" id="796925.A0A137NSD6"/>
<dbReference type="PANTHER" id="PTHR23235:SF120">
    <property type="entry name" value="KRUPPEL-LIKE FACTOR 15"/>
    <property type="match status" value="1"/>
</dbReference>
<evidence type="ECO:0000256" key="2">
    <source>
        <dbReference type="ARBA" id="ARBA00022737"/>
    </source>
</evidence>
<feature type="domain" description="C2H2-type" evidence="6">
    <location>
        <begin position="58"/>
        <end position="76"/>
    </location>
</feature>
<keyword evidence="8" id="KW-1185">Reference proteome</keyword>
<dbReference type="EMBL" id="KQ964848">
    <property type="protein sequence ID" value="KXN65602.1"/>
    <property type="molecule type" value="Genomic_DNA"/>
</dbReference>
<feature type="domain" description="C2H2-type" evidence="6">
    <location>
        <begin position="4"/>
        <end position="31"/>
    </location>
</feature>
<dbReference type="SMART" id="SM00355">
    <property type="entry name" value="ZnF_C2H2"/>
    <property type="match status" value="2"/>
</dbReference>
<dbReference type="Gene3D" id="3.30.160.60">
    <property type="entry name" value="Classic Zinc Finger"/>
    <property type="match status" value="3"/>
</dbReference>
<keyword evidence="4" id="KW-0862">Zinc</keyword>